<dbReference type="InterPro" id="IPR037238">
    <property type="entry name" value="YbiA-like_sf"/>
</dbReference>
<dbReference type="PROSITE" id="PS51257">
    <property type="entry name" value="PROKAR_LIPOPROTEIN"/>
    <property type="match status" value="1"/>
</dbReference>
<gene>
    <name evidence="4" type="ORF">B9G79_08935</name>
</gene>
<dbReference type="SUPFAM" id="SSF143990">
    <property type="entry name" value="YbiA-like"/>
    <property type="match status" value="1"/>
</dbReference>
<dbReference type="Gene3D" id="1.10.357.40">
    <property type="entry name" value="YbiA-like"/>
    <property type="match status" value="1"/>
</dbReference>
<accession>A0A1Z3N8B5</accession>
<evidence type="ECO:0000256" key="1">
    <source>
        <dbReference type="ARBA" id="ARBA00000022"/>
    </source>
</evidence>
<evidence type="ECO:0000256" key="2">
    <source>
        <dbReference type="ARBA" id="ARBA00000751"/>
    </source>
</evidence>
<comment type="catalytic activity">
    <reaction evidence="1">
        <text>5-amino-6-(5-phospho-D-ribosylamino)uracil + H2O = 5,6-diaminouracil + D-ribose 5-phosphate</text>
        <dbReference type="Rhea" id="RHEA:55020"/>
        <dbReference type="ChEBI" id="CHEBI:15377"/>
        <dbReference type="ChEBI" id="CHEBI:46252"/>
        <dbReference type="ChEBI" id="CHEBI:58453"/>
        <dbReference type="ChEBI" id="CHEBI:78346"/>
    </reaction>
</comment>
<reference evidence="4 5" key="1">
    <citation type="submission" date="2017-04" db="EMBL/GenBank/DDBJ databases">
        <title>Whole genome sequence of Bdellovibrio bacteriovorus strain SSB218315.</title>
        <authorList>
            <person name="Oyedara O."/>
            <person name="Rodriguez-Perez M.A."/>
        </authorList>
    </citation>
    <scope>NUCLEOTIDE SEQUENCE [LARGE SCALE GENOMIC DNA]</scope>
    <source>
        <strain evidence="4 5">SSB218315</strain>
    </source>
</reference>
<dbReference type="AlphaFoldDB" id="A0A1Z3N8B5"/>
<proteinExistence type="predicted"/>
<dbReference type="Proteomes" id="UP000197003">
    <property type="component" value="Chromosome"/>
</dbReference>
<sequence>MAKTTFVSLFVLLAAFLVSCSESSNKKPTQGVKPATRSDDSWKAPYPAHWWKEVPREEAKSWEILPQDAGRMEVVLSKRNELGLLSNFAEASFVFHGVCYPTVEAFWQMMKYPETENDPRWAWAKNWKYTREQVSQMNGYAAKSAGGYANFLMEKNDANWVTFEGKVFPFATKEPAEHYNLIFAALIEKLRQNPEVLDVLVKTNDLKLLPDHGVSEKSPREWHYYLLWMDIREQLKNNQLSLVTSEDLSLKTCKGRNK</sequence>
<evidence type="ECO:0000313" key="5">
    <source>
        <dbReference type="Proteomes" id="UP000197003"/>
    </source>
</evidence>
<evidence type="ECO:0000313" key="4">
    <source>
        <dbReference type="EMBL" id="ASD63689.1"/>
    </source>
</evidence>
<dbReference type="RefSeq" id="WP_088565212.1">
    <property type="nucleotide sequence ID" value="NZ_CP020946.1"/>
</dbReference>
<feature type="signal peptide" evidence="3">
    <location>
        <begin position="1"/>
        <end position="26"/>
    </location>
</feature>
<keyword evidence="3" id="KW-0732">Signal</keyword>
<organism evidence="4 5">
    <name type="scientific">Bdellovibrio bacteriovorus</name>
    <dbReference type="NCBI Taxonomy" id="959"/>
    <lineage>
        <taxon>Bacteria</taxon>
        <taxon>Pseudomonadati</taxon>
        <taxon>Bdellovibrionota</taxon>
        <taxon>Bdellovibrionia</taxon>
        <taxon>Bdellovibrionales</taxon>
        <taxon>Pseudobdellovibrionaceae</taxon>
        <taxon>Bdellovibrio</taxon>
    </lineage>
</organism>
<dbReference type="OrthoDB" id="9342730at2"/>
<evidence type="ECO:0000256" key="3">
    <source>
        <dbReference type="SAM" id="SignalP"/>
    </source>
</evidence>
<protein>
    <submittedName>
        <fullName evidence="4">Uncharacterized protein</fullName>
    </submittedName>
</protein>
<dbReference type="EMBL" id="CP020946">
    <property type="protein sequence ID" value="ASD63689.1"/>
    <property type="molecule type" value="Genomic_DNA"/>
</dbReference>
<feature type="chain" id="PRO_5012803096" evidence="3">
    <location>
        <begin position="27"/>
        <end position="258"/>
    </location>
</feature>
<comment type="catalytic activity">
    <reaction evidence="2">
        <text>2,5-diamino-6-hydroxy-4-(5-phosphoribosylamino)-pyrimidine + H2O = 2,5,6-triamino-4-hydroxypyrimidine + D-ribose 5-phosphate</text>
        <dbReference type="Rhea" id="RHEA:23436"/>
        <dbReference type="ChEBI" id="CHEBI:15377"/>
        <dbReference type="ChEBI" id="CHEBI:58614"/>
        <dbReference type="ChEBI" id="CHEBI:78346"/>
        <dbReference type="ChEBI" id="CHEBI:137796"/>
    </reaction>
</comment>
<name>A0A1Z3N8B5_BDEBC</name>
<dbReference type="InterPro" id="IPR012816">
    <property type="entry name" value="NADAR"/>
</dbReference>
<dbReference type="CDD" id="cd15457">
    <property type="entry name" value="NADAR"/>
    <property type="match status" value="1"/>
</dbReference>